<accession>A0A2K3K315</accession>
<dbReference type="EMBL" id="ASHM01137907">
    <property type="protein sequence ID" value="PNX60683.1"/>
    <property type="molecule type" value="Genomic_DNA"/>
</dbReference>
<evidence type="ECO:0000313" key="1">
    <source>
        <dbReference type="EMBL" id="PNX60683.1"/>
    </source>
</evidence>
<dbReference type="AlphaFoldDB" id="A0A2K3K315"/>
<dbReference type="Proteomes" id="UP000236291">
    <property type="component" value="Unassembled WGS sequence"/>
</dbReference>
<evidence type="ECO:0000313" key="2">
    <source>
        <dbReference type="Proteomes" id="UP000236291"/>
    </source>
</evidence>
<sequence length="56" mass="6380">MRGVRMAASRLYGIDRTTTRPRLHRIATDEFGLRGKWDRLEGTVVGLSYSETPAEE</sequence>
<reference evidence="1 2" key="2">
    <citation type="journal article" date="2017" name="Front. Plant Sci.">
        <title>Gene Classification and Mining of Molecular Markers Useful in Red Clover (Trifolium pratense) Breeding.</title>
        <authorList>
            <person name="Istvanek J."/>
            <person name="Dluhosova J."/>
            <person name="Dluhos P."/>
            <person name="Patkova L."/>
            <person name="Nedelnik J."/>
            <person name="Repkova J."/>
        </authorList>
    </citation>
    <scope>NUCLEOTIDE SEQUENCE [LARGE SCALE GENOMIC DNA]</scope>
    <source>
        <strain evidence="2">cv. Tatra</strain>
        <tissue evidence="1">Young leaves</tissue>
    </source>
</reference>
<protein>
    <submittedName>
        <fullName evidence="1">Uncharacterized protein</fullName>
    </submittedName>
</protein>
<name>A0A2K3K315_TRIPR</name>
<proteinExistence type="predicted"/>
<organism evidence="1 2">
    <name type="scientific">Trifolium pratense</name>
    <name type="common">Red clover</name>
    <dbReference type="NCBI Taxonomy" id="57577"/>
    <lineage>
        <taxon>Eukaryota</taxon>
        <taxon>Viridiplantae</taxon>
        <taxon>Streptophyta</taxon>
        <taxon>Embryophyta</taxon>
        <taxon>Tracheophyta</taxon>
        <taxon>Spermatophyta</taxon>
        <taxon>Magnoliopsida</taxon>
        <taxon>eudicotyledons</taxon>
        <taxon>Gunneridae</taxon>
        <taxon>Pentapetalae</taxon>
        <taxon>rosids</taxon>
        <taxon>fabids</taxon>
        <taxon>Fabales</taxon>
        <taxon>Fabaceae</taxon>
        <taxon>Papilionoideae</taxon>
        <taxon>50 kb inversion clade</taxon>
        <taxon>NPAAA clade</taxon>
        <taxon>Hologalegina</taxon>
        <taxon>IRL clade</taxon>
        <taxon>Trifolieae</taxon>
        <taxon>Trifolium</taxon>
    </lineage>
</organism>
<comment type="caution">
    <text evidence="1">The sequence shown here is derived from an EMBL/GenBank/DDBJ whole genome shotgun (WGS) entry which is preliminary data.</text>
</comment>
<reference evidence="1 2" key="1">
    <citation type="journal article" date="2014" name="Am. J. Bot.">
        <title>Genome assembly and annotation for red clover (Trifolium pratense; Fabaceae).</title>
        <authorList>
            <person name="Istvanek J."/>
            <person name="Jaros M."/>
            <person name="Krenek A."/>
            <person name="Repkova J."/>
        </authorList>
    </citation>
    <scope>NUCLEOTIDE SEQUENCE [LARGE SCALE GENOMIC DNA]</scope>
    <source>
        <strain evidence="2">cv. Tatra</strain>
        <tissue evidence="1">Young leaves</tissue>
    </source>
</reference>
<gene>
    <name evidence="1" type="ORF">L195_g060304</name>
</gene>